<dbReference type="Proteomes" id="UP000008312">
    <property type="component" value="Unassembled WGS sequence"/>
</dbReference>
<dbReference type="EMBL" id="FN668683">
    <property type="protein sequence ID" value="CBK24157.2"/>
    <property type="molecule type" value="Genomic_DNA"/>
</dbReference>
<dbReference type="Gene3D" id="1.10.510.10">
    <property type="entry name" value="Transferase(Phosphotransferase) domain 1"/>
    <property type="match status" value="1"/>
</dbReference>
<sequence>MPSDTPEEQAIGEYQRLELLSRDRDTLIFKAFSTSDGKELIWKELNVSRWTQSNRYCFMNALKMVEEFQPVDCILKCFAHKYDPKQQKVIYITESISDNVMNALRPVGMVYLQVIRKWVRCLLMALSYLHYEAPFSPLIHGHLQFPISLPACSLDAIMCFSFEEMAL</sequence>
<organism evidence="1">
    <name type="scientific">Blastocystis hominis</name>
    <dbReference type="NCBI Taxonomy" id="12968"/>
    <lineage>
        <taxon>Eukaryota</taxon>
        <taxon>Sar</taxon>
        <taxon>Stramenopiles</taxon>
        <taxon>Bigyra</taxon>
        <taxon>Opalozoa</taxon>
        <taxon>Opalinata</taxon>
        <taxon>Blastocystidae</taxon>
        <taxon>Blastocystis</taxon>
    </lineage>
</organism>
<dbReference type="Gene3D" id="3.30.200.20">
    <property type="entry name" value="Phosphorylase Kinase, domain 1"/>
    <property type="match status" value="1"/>
</dbReference>
<dbReference type="RefSeq" id="XP_012898205.1">
    <property type="nucleotide sequence ID" value="XM_013042751.1"/>
</dbReference>
<name>D8M7W8_BLAHO</name>
<evidence type="ECO:0000313" key="1">
    <source>
        <dbReference type="EMBL" id="CBK24157.2"/>
    </source>
</evidence>
<evidence type="ECO:0008006" key="3">
    <source>
        <dbReference type="Google" id="ProtNLM"/>
    </source>
</evidence>
<protein>
    <recommendedName>
        <fullName evidence="3">Protein kinase domain-containing protein</fullName>
    </recommendedName>
</protein>
<gene>
    <name evidence="1" type="ORF">GSBLH_T00006740001</name>
</gene>
<dbReference type="InParanoid" id="D8M7W8"/>
<evidence type="ECO:0000313" key="2">
    <source>
        <dbReference type="Proteomes" id="UP000008312"/>
    </source>
</evidence>
<reference evidence="1" key="1">
    <citation type="submission" date="2010-02" db="EMBL/GenBank/DDBJ databases">
        <title>Sequencing and annotation of the Blastocystis hominis genome.</title>
        <authorList>
            <person name="Wincker P."/>
        </authorList>
    </citation>
    <scope>NUCLEOTIDE SEQUENCE</scope>
    <source>
        <strain evidence="1">Singapore isolate B</strain>
    </source>
</reference>
<proteinExistence type="predicted"/>
<dbReference type="GeneID" id="24922864"/>
<dbReference type="OrthoDB" id="10252171at2759"/>
<dbReference type="AlphaFoldDB" id="D8M7W8"/>
<accession>D8M7W8</accession>
<dbReference type="SUPFAM" id="SSF56112">
    <property type="entry name" value="Protein kinase-like (PK-like)"/>
    <property type="match status" value="1"/>
</dbReference>
<dbReference type="InterPro" id="IPR011009">
    <property type="entry name" value="Kinase-like_dom_sf"/>
</dbReference>
<keyword evidence="2" id="KW-1185">Reference proteome</keyword>